<name>A0A9D1CFE0_AQUAO</name>
<feature type="region of interest" description="Disordered" evidence="1">
    <location>
        <begin position="1"/>
        <end position="31"/>
    </location>
</feature>
<comment type="caution">
    <text evidence="2">The sequence shown here is derived from an EMBL/GenBank/DDBJ whole genome shotgun (WGS) entry which is preliminary data.</text>
</comment>
<dbReference type="Proteomes" id="UP000606463">
    <property type="component" value="Unassembled WGS sequence"/>
</dbReference>
<accession>A0A9D1CFE0</accession>
<gene>
    <name evidence="2" type="ORF">EYH37_03080</name>
</gene>
<evidence type="ECO:0000256" key="1">
    <source>
        <dbReference type="SAM" id="MobiDB-lite"/>
    </source>
</evidence>
<protein>
    <submittedName>
        <fullName evidence="2">Uncharacterized protein</fullName>
    </submittedName>
</protein>
<organism evidence="2 3">
    <name type="scientific">Aquifex aeolicus</name>
    <dbReference type="NCBI Taxonomy" id="63363"/>
    <lineage>
        <taxon>Bacteria</taxon>
        <taxon>Pseudomonadati</taxon>
        <taxon>Aquificota</taxon>
        <taxon>Aquificia</taxon>
        <taxon>Aquificales</taxon>
        <taxon>Aquificaceae</taxon>
        <taxon>Aquifex</taxon>
    </lineage>
</organism>
<proteinExistence type="predicted"/>
<evidence type="ECO:0000313" key="3">
    <source>
        <dbReference type="Proteomes" id="UP000606463"/>
    </source>
</evidence>
<evidence type="ECO:0000313" key="2">
    <source>
        <dbReference type="EMBL" id="HIP98336.1"/>
    </source>
</evidence>
<reference evidence="2" key="1">
    <citation type="journal article" date="2020" name="ISME J.">
        <title>Gammaproteobacteria mediating utilization of methyl-, sulfur- and petroleum organic compounds in deep ocean hydrothermal plumes.</title>
        <authorList>
            <person name="Zhou Z."/>
            <person name="Liu Y."/>
            <person name="Pan J."/>
            <person name="Cron B.R."/>
            <person name="Toner B.M."/>
            <person name="Anantharaman K."/>
            <person name="Breier J.A."/>
            <person name="Dick G.J."/>
            <person name="Li M."/>
        </authorList>
    </citation>
    <scope>NUCLEOTIDE SEQUENCE</scope>
    <source>
        <strain evidence="2">SZUA-1501</strain>
    </source>
</reference>
<dbReference type="AlphaFoldDB" id="A0A9D1CFE0"/>
<dbReference type="EMBL" id="DQVE01000031">
    <property type="protein sequence ID" value="HIP98336.1"/>
    <property type="molecule type" value="Genomic_DNA"/>
</dbReference>
<sequence>MAKVIKWDPEGDKNKSKAQKEEKEKKPQPLTEEDFKRLFKSLKEGLKSLYPSQVEDVLGFYGMGEKNGNRDFLVGIVLWKRYGVEQPYSSTFVALFENSKLQKISFLEAKNNYWDWRVMLQTYKKEFHTEEIFNRFMELARGQFKV</sequence>